<proteinExistence type="inferred from homology"/>
<evidence type="ECO:0000256" key="7">
    <source>
        <dbReference type="ARBA" id="ARBA00040167"/>
    </source>
</evidence>
<dbReference type="GO" id="GO:0004852">
    <property type="term" value="F:uroporphyrinogen-III synthase activity"/>
    <property type="evidence" value="ECO:0007669"/>
    <property type="project" value="UniProtKB-UniRule"/>
</dbReference>
<protein>
    <recommendedName>
        <fullName evidence="7 9">Uroporphyrinogen-III synthase</fullName>
        <ecNumber evidence="3 9">4.2.1.75</ecNumber>
    </recommendedName>
</protein>
<accession>A0A512D7Q7</accession>
<evidence type="ECO:0000256" key="9">
    <source>
        <dbReference type="RuleBase" id="RU366031"/>
    </source>
</evidence>
<dbReference type="RefSeq" id="WP_146898776.1">
    <property type="nucleotide sequence ID" value="NZ_BAAARM010000001.1"/>
</dbReference>
<comment type="caution">
    <text evidence="12">The sequence shown here is derived from an EMBL/GenBank/DDBJ whole genome shotgun (WGS) entry which is preliminary data.</text>
</comment>
<dbReference type="PANTHER" id="PTHR38042">
    <property type="entry name" value="UROPORPHYRINOGEN-III SYNTHASE, CHLOROPLASTIC"/>
    <property type="match status" value="1"/>
</dbReference>
<sequence length="315" mass="30820">MTGAPAGAGPLAGLRVLVPRAPERAGALVAALRRAGAEPVTAPLVRMGPPDDPAALADALTAVARGDHAWVAVTSGFTVDSLDAAAHGLGRTLADVVAAGRATGHGSTRVAAVGDATAAALQRAGVEVDLVPTGEQSARGMLAEWPPAPSSAAPSSSAPSSSGLSVLVPQGDLAEPTLAEGLAARGWRPHVVVAYTNRPAAPLAPEVVADLGSGRLGAVVLTSGSTARRLAEQVTLPWTTLVCCIGPRTAEVAASLGLPAGTVAAGPHPGAVVDALTTARSAASTAARTASGTASPTDPTPVATATPSTRPTTPR</sequence>
<comment type="catalytic activity">
    <reaction evidence="8 9">
        <text>hydroxymethylbilane = uroporphyrinogen III + H2O</text>
        <dbReference type="Rhea" id="RHEA:18965"/>
        <dbReference type="ChEBI" id="CHEBI:15377"/>
        <dbReference type="ChEBI" id="CHEBI:57308"/>
        <dbReference type="ChEBI" id="CHEBI:57845"/>
        <dbReference type="EC" id="4.2.1.75"/>
    </reaction>
</comment>
<dbReference type="InterPro" id="IPR039793">
    <property type="entry name" value="UROS/Hem4"/>
</dbReference>
<evidence type="ECO:0000313" key="12">
    <source>
        <dbReference type="EMBL" id="GEO32532.1"/>
    </source>
</evidence>
<dbReference type="InterPro" id="IPR003754">
    <property type="entry name" value="4pyrrol_synth_uPrphyn_synth"/>
</dbReference>
<gene>
    <name evidence="12" type="ORF">CAE01nite_02570</name>
</gene>
<dbReference type="UniPathway" id="UPA00251">
    <property type="reaction ID" value="UER00320"/>
</dbReference>
<evidence type="ECO:0000256" key="6">
    <source>
        <dbReference type="ARBA" id="ARBA00037589"/>
    </source>
</evidence>
<comment type="similarity">
    <text evidence="2 9">Belongs to the uroporphyrinogen-III synthase family.</text>
</comment>
<comment type="function">
    <text evidence="6 9">Catalyzes cyclization of the linear tetrapyrrole, hydroxymethylbilane, to the macrocyclic uroporphyrinogen III.</text>
</comment>
<dbReference type="EMBL" id="BJYY01000001">
    <property type="protein sequence ID" value="GEO32532.1"/>
    <property type="molecule type" value="Genomic_DNA"/>
</dbReference>
<feature type="region of interest" description="Disordered" evidence="10">
    <location>
        <begin position="143"/>
        <end position="164"/>
    </location>
</feature>
<dbReference type="GO" id="GO:0006782">
    <property type="term" value="P:protoporphyrinogen IX biosynthetic process"/>
    <property type="evidence" value="ECO:0007669"/>
    <property type="project" value="UniProtKB-UniRule"/>
</dbReference>
<dbReference type="OrthoDB" id="9815856at2"/>
<organism evidence="12 13">
    <name type="scientific">Cellulomonas aerilata</name>
    <dbReference type="NCBI Taxonomy" id="515326"/>
    <lineage>
        <taxon>Bacteria</taxon>
        <taxon>Bacillati</taxon>
        <taxon>Actinomycetota</taxon>
        <taxon>Actinomycetes</taxon>
        <taxon>Micrococcales</taxon>
        <taxon>Cellulomonadaceae</taxon>
        <taxon>Cellulomonas</taxon>
    </lineage>
</organism>
<evidence type="ECO:0000256" key="4">
    <source>
        <dbReference type="ARBA" id="ARBA00023239"/>
    </source>
</evidence>
<dbReference type="Gene3D" id="3.40.50.10090">
    <property type="match status" value="2"/>
</dbReference>
<comment type="pathway">
    <text evidence="1 9">Porphyrin-containing compound metabolism; protoporphyrin-IX biosynthesis; coproporphyrinogen-III from 5-aminolevulinate: step 3/4.</text>
</comment>
<evidence type="ECO:0000256" key="8">
    <source>
        <dbReference type="ARBA" id="ARBA00048617"/>
    </source>
</evidence>
<dbReference type="EC" id="4.2.1.75" evidence="3 9"/>
<evidence type="ECO:0000256" key="2">
    <source>
        <dbReference type="ARBA" id="ARBA00008133"/>
    </source>
</evidence>
<evidence type="ECO:0000256" key="5">
    <source>
        <dbReference type="ARBA" id="ARBA00023244"/>
    </source>
</evidence>
<dbReference type="Pfam" id="PF02602">
    <property type="entry name" value="HEM4"/>
    <property type="match status" value="1"/>
</dbReference>
<dbReference type="SUPFAM" id="SSF69618">
    <property type="entry name" value="HemD-like"/>
    <property type="match status" value="1"/>
</dbReference>
<dbReference type="AlphaFoldDB" id="A0A512D7Q7"/>
<keyword evidence="13" id="KW-1185">Reference proteome</keyword>
<evidence type="ECO:0000259" key="11">
    <source>
        <dbReference type="Pfam" id="PF02602"/>
    </source>
</evidence>
<dbReference type="Proteomes" id="UP000321181">
    <property type="component" value="Unassembled WGS sequence"/>
</dbReference>
<feature type="compositionally biased region" description="Low complexity" evidence="10">
    <location>
        <begin position="150"/>
        <end position="162"/>
    </location>
</feature>
<evidence type="ECO:0000256" key="10">
    <source>
        <dbReference type="SAM" id="MobiDB-lite"/>
    </source>
</evidence>
<dbReference type="InterPro" id="IPR036108">
    <property type="entry name" value="4pyrrol_syn_uPrphyn_synt_sf"/>
</dbReference>
<name>A0A512D7Q7_9CELL</name>
<dbReference type="GO" id="GO:0006780">
    <property type="term" value="P:uroporphyrinogen III biosynthetic process"/>
    <property type="evidence" value="ECO:0007669"/>
    <property type="project" value="UniProtKB-UniRule"/>
</dbReference>
<dbReference type="PANTHER" id="PTHR38042:SF1">
    <property type="entry name" value="UROPORPHYRINOGEN-III SYNTHASE, CHLOROPLASTIC"/>
    <property type="match status" value="1"/>
</dbReference>
<feature type="region of interest" description="Disordered" evidence="10">
    <location>
        <begin position="280"/>
        <end position="315"/>
    </location>
</feature>
<reference evidence="12 13" key="1">
    <citation type="submission" date="2019-07" db="EMBL/GenBank/DDBJ databases">
        <title>Whole genome shotgun sequence of Cellulomonas aerilata NBRC 106308.</title>
        <authorList>
            <person name="Hosoyama A."/>
            <person name="Uohara A."/>
            <person name="Ohji S."/>
            <person name="Ichikawa N."/>
        </authorList>
    </citation>
    <scope>NUCLEOTIDE SEQUENCE [LARGE SCALE GENOMIC DNA]</scope>
    <source>
        <strain evidence="12 13">NBRC 106308</strain>
    </source>
</reference>
<feature type="domain" description="Tetrapyrrole biosynthesis uroporphyrinogen III synthase" evidence="11">
    <location>
        <begin position="27"/>
        <end position="273"/>
    </location>
</feature>
<evidence type="ECO:0000256" key="1">
    <source>
        <dbReference type="ARBA" id="ARBA00004772"/>
    </source>
</evidence>
<evidence type="ECO:0000313" key="13">
    <source>
        <dbReference type="Proteomes" id="UP000321181"/>
    </source>
</evidence>
<keyword evidence="5 9" id="KW-0627">Porphyrin biosynthesis</keyword>
<evidence type="ECO:0000256" key="3">
    <source>
        <dbReference type="ARBA" id="ARBA00013109"/>
    </source>
</evidence>
<keyword evidence="4 9" id="KW-0456">Lyase</keyword>
<dbReference type="CDD" id="cd06578">
    <property type="entry name" value="HemD"/>
    <property type="match status" value="1"/>
</dbReference>